<feature type="compositionally biased region" description="Low complexity" evidence="7">
    <location>
        <begin position="157"/>
        <end position="167"/>
    </location>
</feature>
<keyword evidence="11" id="KW-1185">Reference proteome</keyword>
<dbReference type="GO" id="GO:0005385">
    <property type="term" value="F:zinc ion transmembrane transporter activity"/>
    <property type="evidence" value="ECO:0007669"/>
    <property type="project" value="TreeGrafter"/>
</dbReference>
<dbReference type="GO" id="GO:0006882">
    <property type="term" value="P:intracellular zinc ion homeostasis"/>
    <property type="evidence" value="ECO:0007669"/>
    <property type="project" value="TreeGrafter"/>
</dbReference>
<comment type="similarity">
    <text evidence="2">Belongs to the cation diffusion facilitator (CDF) transporter (TC 2.A.4) family. SLC30A subfamily.</text>
</comment>
<evidence type="ECO:0000256" key="7">
    <source>
        <dbReference type="SAM" id="MobiDB-lite"/>
    </source>
</evidence>
<dbReference type="InterPro" id="IPR058533">
    <property type="entry name" value="Cation_efflux_TM"/>
</dbReference>
<feature type="region of interest" description="Disordered" evidence="7">
    <location>
        <begin position="370"/>
        <end position="397"/>
    </location>
</feature>
<feature type="transmembrane region" description="Helical" evidence="8">
    <location>
        <begin position="68"/>
        <end position="92"/>
    </location>
</feature>
<feature type="transmembrane region" description="Helical" evidence="8">
    <location>
        <begin position="104"/>
        <end position="124"/>
    </location>
</feature>
<keyword evidence="4" id="KW-0862">Zinc</keyword>
<feature type="domain" description="Cation efflux protein transmembrane" evidence="9">
    <location>
        <begin position="65"/>
        <end position="154"/>
    </location>
</feature>
<dbReference type="PANTHER" id="PTHR45820">
    <property type="entry name" value="FI23527P1"/>
    <property type="match status" value="1"/>
</dbReference>
<accession>A0AAD7DP49</accession>
<evidence type="ECO:0000256" key="8">
    <source>
        <dbReference type="SAM" id="Phobius"/>
    </source>
</evidence>
<evidence type="ECO:0000256" key="2">
    <source>
        <dbReference type="ARBA" id="ARBA00008873"/>
    </source>
</evidence>
<dbReference type="AlphaFoldDB" id="A0AAD7DP49"/>
<evidence type="ECO:0000256" key="3">
    <source>
        <dbReference type="ARBA" id="ARBA00022692"/>
    </source>
</evidence>
<evidence type="ECO:0000313" key="11">
    <source>
        <dbReference type="Proteomes" id="UP001215598"/>
    </source>
</evidence>
<keyword evidence="5 8" id="KW-1133">Transmembrane helix</keyword>
<evidence type="ECO:0000256" key="4">
    <source>
        <dbReference type="ARBA" id="ARBA00022833"/>
    </source>
</evidence>
<reference evidence="10" key="1">
    <citation type="submission" date="2023-03" db="EMBL/GenBank/DDBJ databases">
        <title>Massive genome expansion in bonnet fungi (Mycena s.s.) driven by repeated elements and novel gene families across ecological guilds.</title>
        <authorList>
            <consortium name="Lawrence Berkeley National Laboratory"/>
            <person name="Harder C.B."/>
            <person name="Miyauchi S."/>
            <person name="Viragh M."/>
            <person name="Kuo A."/>
            <person name="Thoen E."/>
            <person name="Andreopoulos B."/>
            <person name="Lu D."/>
            <person name="Skrede I."/>
            <person name="Drula E."/>
            <person name="Henrissat B."/>
            <person name="Morin E."/>
            <person name="Kohler A."/>
            <person name="Barry K."/>
            <person name="LaButti K."/>
            <person name="Morin E."/>
            <person name="Salamov A."/>
            <person name="Lipzen A."/>
            <person name="Mereny Z."/>
            <person name="Hegedus B."/>
            <person name="Baldrian P."/>
            <person name="Stursova M."/>
            <person name="Weitz H."/>
            <person name="Taylor A."/>
            <person name="Grigoriev I.V."/>
            <person name="Nagy L.G."/>
            <person name="Martin F."/>
            <person name="Kauserud H."/>
        </authorList>
    </citation>
    <scope>NUCLEOTIDE SEQUENCE</scope>
    <source>
        <strain evidence="10">CBHHK182m</strain>
    </source>
</reference>
<comment type="caution">
    <text evidence="10">The sequence shown here is derived from an EMBL/GenBank/DDBJ whole genome shotgun (WGS) entry which is preliminary data.</text>
</comment>
<dbReference type="Pfam" id="PF01545">
    <property type="entry name" value="Cation_efflux"/>
    <property type="match status" value="1"/>
</dbReference>
<proteinExistence type="inferred from homology"/>
<evidence type="ECO:0000256" key="5">
    <source>
        <dbReference type="ARBA" id="ARBA00022989"/>
    </source>
</evidence>
<protein>
    <recommendedName>
        <fullName evidence="9">Cation efflux protein transmembrane domain-containing protein</fullName>
    </recommendedName>
</protein>
<evidence type="ECO:0000259" key="9">
    <source>
        <dbReference type="Pfam" id="PF01545"/>
    </source>
</evidence>
<keyword evidence="3 8" id="KW-0812">Transmembrane</keyword>
<feature type="compositionally biased region" description="Basic residues" evidence="7">
    <location>
        <begin position="378"/>
        <end position="388"/>
    </location>
</feature>
<evidence type="ECO:0000256" key="6">
    <source>
        <dbReference type="ARBA" id="ARBA00023136"/>
    </source>
</evidence>
<sequence>MTGCPEPYEPDVFLRVLPLTVAALFLGIRMMVVFATVLQRGTTCGFGRCRVVVRVNCKRLDSYNWHGAGILAALINGAFLVALCFSISLEALEGFFAAPEISNSRLVIIVSFGLASNLVGLFLVHCHSHNHWHTAPDHSHVDAPKAKALPAASFPGTTSTSTNMQTTRRGEDSEEAYTGPVGLGLVTPRYNAGGGRARVVRLLVTRHGALADATRPAERDDAAALALPRRSPPAPAPALPLRWNPNEAHPWLLLQPTTPAHRQTAPPPSRAPVVSYEWSPLAVHLLRSAILFVMPTLSNTCARLRCVRQLHYTFCFAHLEHATHDVRVHYAGTSAGKRYWEERCVPPHLPPFIPALASLITYTALASSPLRTPVPHSPRPRFARRRTRALPSRAASS</sequence>
<name>A0AAD7DP49_9AGAR</name>
<dbReference type="Proteomes" id="UP001215598">
    <property type="component" value="Unassembled WGS sequence"/>
</dbReference>
<feature type="transmembrane region" description="Helical" evidence="8">
    <location>
        <begin position="12"/>
        <end position="38"/>
    </location>
</feature>
<evidence type="ECO:0000313" key="10">
    <source>
        <dbReference type="EMBL" id="KAJ7695897.1"/>
    </source>
</evidence>
<dbReference type="PANTHER" id="PTHR45820:SF4">
    <property type="entry name" value="ZINC TRANSPORTER 63C, ISOFORM F"/>
    <property type="match status" value="1"/>
</dbReference>
<dbReference type="Gene3D" id="1.20.1510.10">
    <property type="entry name" value="Cation efflux protein transmembrane domain"/>
    <property type="match status" value="1"/>
</dbReference>
<comment type="subcellular location">
    <subcellularLocation>
        <location evidence="1">Membrane</location>
        <topology evidence="1">Multi-pass membrane protein</topology>
    </subcellularLocation>
</comment>
<dbReference type="InterPro" id="IPR027469">
    <property type="entry name" value="Cation_efflux_TMD_sf"/>
</dbReference>
<dbReference type="GO" id="GO:0016020">
    <property type="term" value="C:membrane"/>
    <property type="evidence" value="ECO:0007669"/>
    <property type="project" value="UniProtKB-SubCell"/>
</dbReference>
<organism evidence="10 11">
    <name type="scientific">Mycena metata</name>
    <dbReference type="NCBI Taxonomy" id="1033252"/>
    <lineage>
        <taxon>Eukaryota</taxon>
        <taxon>Fungi</taxon>
        <taxon>Dikarya</taxon>
        <taxon>Basidiomycota</taxon>
        <taxon>Agaricomycotina</taxon>
        <taxon>Agaricomycetes</taxon>
        <taxon>Agaricomycetidae</taxon>
        <taxon>Agaricales</taxon>
        <taxon>Marasmiineae</taxon>
        <taxon>Mycenaceae</taxon>
        <taxon>Mycena</taxon>
    </lineage>
</organism>
<dbReference type="EMBL" id="JARKIB010000640">
    <property type="protein sequence ID" value="KAJ7695897.1"/>
    <property type="molecule type" value="Genomic_DNA"/>
</dbReference>
<dbReference type="SUPFAM" id="SSF161111">
    <property type="entry name" value="Cation efflux protein transmembrane domain-like"/>
    <property type="match status" value="1"/>
</dbReference>
<keyword evidence="6 8" id="KW-0472">Membrane</keyword>
<gene>
    <name evidence="10" type="ORF">B0H16DRAFT_1750480</name>
</gene>
<feature type="region of interest" description="Disordered" evidence="7">
    <location>
        <begin position="150"/>
        <end position="180"/>
    </location>
</feature>
<evidence type="ECO:0000256" key="1">
    <source>
        <dbReference type="ARBA" id="ARBA00004141"/>
    </source>
</evidence>